<dbReference type="Gene3D" id="3.90.550.10">
    <property type="entry name" value="Spore Coat Polysaccharide Biosynthesis Protein SpsA, Chain A"/>
    <property type="match status" value="1"/>
</dbReference>
<comment type="caution">
    <text evidence="2">The sequence shown here is derived from an EMBL/GenBank/DDBJ whole genome shotgun (WGS) entry which is preliminary data.</text>
</comment>
<proteinExistence type="predicted"/>
<dbReference type="EMBL" id="BPLR01008463">
    <property type="protein sequence ID" value="GIY24895.1"/>
    <property type="molecule type" value="Genomic_DNA"/>
</dbReference>
<dbReference type="InterPro" id="IPR029044">
    <property type="entry name" value="Nucleotide-diphossugar_trans"/>
</dbReference>
<feature type="domain" description="Galactosyltransferase N-terminal" evidence="1">
    <location>
        <begin position="14"/>
        <end position="100"/>
    </location>
</feature>
<evidence type="ECO:0000313" key="2">
    <source>
        <dbReference type="EMBL" id="GIY24895.1"/>
    </source>
</evidence>
<evidence type="ECO:0000313" key="3">
    <source>
        <dbReference type="Proteomes" id="UP001054945"/>
    </source>
</evidence>
<dbReference type="InterPro" id="IPR027995">
    <property type="entry name" value="Galactosyl_T_N"/>
</dbReference>
<keyword evidence="3" id="KW-1185">Reference proteome</keyword>
<dbReference type="SUPFAM" id="SSF53448">
    <property type="entry name" value="Nucleotide-diphospho-sugar transferases"/>
    <property type="match status" value="1"/>
</dbReference>
<dbReference type="PANTHER" id="PTHR19300:SF57">
    <property type="entry name" value="BETA-1,4-N-ACETYLGALACTOSAMINYLTRANSFERASE"/>
    <property type="match status" value="1"/>
</dbReference>
<accession>A0AAV4RTY1</accession>
<evidence type="ECO:0000259" key="1">
    <source>
        <dbReference type="Pfam" id="PF13733"/>
    </source>
</evidence>
<dbReference type="InterPro" id="IPR003859">
    <property type="entry name" value="Galactosyl_T"/>
</dbReference>
<name>A0AAV4RTY1_CAEEX</name>
<dbReference type="AlphaFoldDB" id="A0AAV4RTY1"/>
<dbReference type="Proteomes" id="UP001054945">
    <property type="component" value="Unassembled WGS sequence"/>
</dbReference>
<reference evidence="2 3" key="1">
    <citation type="submission" date="2021-06" db="EMBL/GenBank/DDBJ databases">
        <title>Caerostris extrusa draft genome.</title>
        <authorList>
            <person name="Kono N."/>
            <person name="Arakawa K."/>
        </authorList>
    </citation>
    <scope>NUCLEOTIDE SEQUENCE [LARGE SCALE GENOMIC DNA]</scope>
</reference>
<organism evidence="2 3">
    <name type="scientific">Caerostris extrusa</name>
    <name type="common">Bark spider</name>
    <name type="synonym">Caerostris bankana</name>
    <dbReference type="NCBI Taxonomy" id="172846"/>
    <lineage>
        <taxon>Eukaryota</taxon>
        <taxon>Metazoa</taxon>
        <taxon>Ecdysozoa</taxon>
        <taxon>Arthropoda</taxon>
        <taxon>Chelicerata</taxon>
        <taxon>Arachnida</taxon>
        <taxon>Araneae</taxon>
        <taxon>Araneomorphae</taxon>
        <taxon>Entelegynae</taxon>
        <taxon>Araneoidea</taxon>
        <taxon>Araneidae</taxon>
        <taxon>Caerostris</taxon>
    </lineage>
</organism>
<feature type="non-terminal residue" evidence="2">
    <location>
        <position position="100"/>
    </location>
</feature>
<dbReference type="GO" id="GO:0005794">
    <property type="term" value="C:Golgi apparatus"/>
    <property type="evidence" value="ECO:0007669"/>
    <property type="project" value="TreeGrafter"/>
</dbReference>
<dbReference type="Pfam" id="PF13733">
    <property type="entry name" value="Glyco_transf_7N"/>
    <property type="match status" value="1"/>
</dbReference>
<sequence length="100" mass="11975">MCLVTRRPHDFKLCPFSHPFLASYKRASKVINETFLRKMPEKLNILPGGRWFPKHCSSWQRVAIIIPYRDRKEQLDIFLQNMHPFLQAQQLDYGIFVIEQ</sequence>
<dbReference type="PANTHER" id="PTHR19300">
    <property type="entry name" value="BETA-1,4-GALACTOSYLTRANSFERASE"/>
    <property type="match status" value="1"/>
</dbReference>
<dbReference type="GO" id="GO:0005975">
    <property type="term" value="P:carbohydrate metabolic process"/>
    <property type="evidence" value="ECO:0007669"/>
    <property type="project" value="InterPro"/>
</dbReference>
<dbReference type="GO" id="GO:0008378">
    <property type="term" value="F:galactosyltransferase activity"/>
    <property type="evidence" value="ECO:0007669"/>
    <property type="project" value="TreeGrafter"/>
</dbReference>
<protein>
    <submittedName>
        <fullName evidence="2">Beta-1,4-N-acetylgalactosaminyltransferase bre-4</fullName>
    </submittedName>
</protein>
<gene>
    <name evidence="2" type="primary">bre-4_0</name>
    <name evidence="2" type="ORF">CEXT_250561</name>
</gene>